<evidence type="ECO:0000313" key="2">
    <source>
        <dbReference type="Proteomes" id="UP000694843"/>
    </source>
</evidence>
<evidence type="ECO:0000256" key="1">
    <source>
        <dbReference type="SAM" id="SignalP"/>
    </source>
</evidence>
<proteinExistence type="predicted"/>
<protein>
    <submittedName>
        <fullName evidence="3">Uncharacterized protein LOC108671331 isoform X1</fullName>
    </submittedName>
</protein>
<feature type="signal peptide" evidence="1">
    <location>
        <begin position="1"/>
        <end position="15"/>
    </location>
</feature>
<keyword evidence="2" id="KW-1185">Reference proteome</keyword>
<dbReference type="KEGG" id="hazt:108671331"/>
<dbReference type="RefSeq" id="XP_018014345.1">
    <property type="nucleotide sequence ID" value="XM_018158856.2"/>
</dbReference>
<keyword evidence="1" id="KW-0732">Signal</keyword>
<feature type="chain" id="PRO_5034325418" evidence="1">
    <location>
        <begin position="16"/>
        <end position="327"/>
    </location>
</feature>
<evidence type="ECO:0000313" key="3">
    <source>
        <dbReference type="RefSeq" id="XP_018014345.1"/>
    </source>
</evidence>
<name>A0A8B7NL05_HYAAZ</name>
<dbReference type="AlphaFoldDB" id="A0A8B7NL05"/>
<dbReference type="Proteomes" id="UP000694843">
    <property type="component" value="Unplaced"/>
</dbReference>
<accession>A0A8B7NL05</accession>
<reference evidence="3" key="1">
    <citation type="submission" date="2025-08" db="UniProtKB">
        <authorList>
            <consortium name="RefSeq"/>
        </authorList>
    </citation>
    <scope>IDENTIFICATION</scope>
    <source>
        <tissue evidence="3">Whole organism</tissue>
    </source>
</reference>
<gene>
    <name evidence="3" type="primary">LOC108671331</name>
</gene>
<dbReference type="GeneID" id="108671331"/>
<organism evidence="2 3">
    <name type="scientific">Hyalella azteca</name>
    <name type="common">Amphipod</name>
    <dbReference type="NCBI Taxonomy" id="294128"/>
    <lineage>
        <taxon>Eukaryota</taxon>
        <taxon>Metazoa</taxon>
        <taxon>Ecdysozoa</taxon>
        <taxon>Arthropoda</taxon>
        <taxon>Crustacea</taxon>
        <taxon>Multicrustacea</taxon>
        <taxon>Malacostraca</taxon>
        <taxon>Eumalacostraca</taxon>
        <taxon>Peracarida</taxon>
        <taxon>Amphipoda</taxon>
        <taxon>Senticaudata</taxon>
        <taxon>Talitrida</taxon>
        <taxon>Talitroidea</taxon>
        <taxon>Hyalellidae</taxon>
        <taxon>Hyalella</taxon>
    </lineage>
</organism>
<sequence length="327" mass="35495">MWRPMLLAFVMFVNGVSDYVGFVNWVPEAASQGLEPPTKVLVPVKPPGLGTCRPLSAVSVRFRTVVAPRGHVYRRRLVKVQHVGQLSGVPLTATSLPACAAAAEQAGLNTFAFDNTCTGYVQSISSSYSCDVDAAEGVVMFTADKLFSPSIFSEPCITNLTVTAFNGSGIFVSWESENATSRTFVIEVEGDPSGIEIHGANQAFLPFRTAECTPYTLKETGASNSSCGILQGNIPAKKPNFDSFTISARQLAETSEVSWESLSRIDPCGLITYFNAHNYAYIGSDYSQYKDYRMPTADLHYVFPNRNYDLTVTVPATGKVLLAQFEG</sequence>